<sequence length="170" mass="19278">MWKEDRIDDFPLMALAERWLRARLPGTDDLVLLHGDYRTGNFLFDPSSGEFTAILDWELAHIGDFHEDLAWILHRLFSAVGADGTTRVCNLMTREELIEQYCAATGRVVDAPTLRFYEVLSAYKLAVINLGTGYSSALRGTNHQDVLLAWLTQVGHTFLAEIARLIEEDH</sequence>
<protein>
    <submittedName>
        <fullName evidence="2">Phosphotransferase enzyme family protein</fullName>
    </submittedName>
</protein>
<dbReference type="Gene3D" id="3.90.1200.10">
    <property type="match status" value="1"/>
</dbReference>
<evidence type="ECO:0000313" key="2">
    <source>
        <dbReference type="EMBL" id="SMG60226.1"/>
    </source>
</evidence>
<dbReference type="PANTHER" id="PTHR21310:SF57">
    <property type="entry name" value="BLR2944 PROTEIN"/>
    <property type="match status" value="1"/>
</dbReference>
<feature type="domain" description="Aminoglycoside phosphotransferase" evidence="1">
    <location>
        <begin position="16"/>
        <end position="106"/>
    </location>
</feature>
<dbReference type="InterPro" id="IPR051678">
    <property type="entry name" value="AGP_Transferase"/>
</dbReference>
<gene>
    <name evidence="2" type="ORF">SAMN02745947_05582</name>
</gene>
<dbReference type="EMBL" id="FXAV01000050">
    <property type="protein sequence ID" value="SMG60226.1"/>
    <property type="molecule type" value="Genomic_DNA"/>
</dbReference>
<dbReference type="InterPro" id="IPR002575">
    <property type="entry name" value="Aminoglycoside_PTrfase"/>
</dbReference>
<name>A0ABY1MLX9_RHORH</name>
<dbReference type="Proteomes" id="UP000193566">
    <property type="component" value="Unassembled WGS sequence"/>
</dbReference>
<proteinExistence type="predicted"/>
<reference evidence="2 3" key="1">
    <citation type="submission" date="2017-04" db="EMBL/GenBank/DDBJ databases">
        <authorList>
            <person name="Varghese N."/>
            <person name="Submissions S."/>
        </authorList>
    </citation>
    <scope>NUCLEOTIDE SEQUENCE [LARGE SCALE GENOMIC DNA]</scope>
    <source>
        <strain evidence="2 3">J3</strain>
    </source>
</reference>
<evidence type="ECO:0000313" key="3">
    <source>
        <dbReference type="Proteomes" id="UP000193566"/>
    </source>
</evidence>
<evidence type="ECO:0000259" key="1">
    <source>
        <dbReference type="Pfam" id="PF01636"/>
    </source>
</evidence>
<comment type="caution">
    <text evidence="2">The sequence shown here is derived from an EMBL/GenBank/DDBJ whole genome shotgun (WGS) entry which is preliminary data.</text>
</comment>
<dbReference type="Pfam" id="PF01636">
    <property type="entry name" value="APH"/>
    <property type="match status" value="1"/>
</dbReference>
<dbReference type="InterPro" id="IPR011009">
    <property type="entry name" value="Kinase-like_dom_sf"/>
</dbReference>
<dbReference type="PANTHER" id="PTHR21310">
    <property type="entry name" value="AMINOGLYCOSIDE PHOSPHOTRANSFERASE-RELATED-RELATED"/>
    <property type="match status" value="1"/>
</dbReference>
<accession>A0ABY1MLX9</accession>
<dbReference type="SUPFAM" id="SSF56112">
    <property type="entry name" value="Protein kinase-like (PK-like)"/>
    <property type="match status" value="1"/>
</dbReference>
<keyword evidence="3" id="KW-1185">Reference proteome</keyword>
<organism evidence="2 3">
    <name type="scientific">Rhodococcus rhodochrous J3</name>
    <dbReference type="NCBI Taxonomy" id="903528"/>
    <lineage>
        <taxon>Bacteria</taxon>
        <taxon>Bacillati</taxon>
        <taxon>Actinomycetota</taxon>
        <taxon>Actinomycetes</taxon>
        <taxon>Mycobacteriales</taxon>
        <taxon>Nocardiaceae</taxon>
        <taxon>Rhodococcus</taxon>
    </lineage>
</organism>